<comment type="similarity">
    <text evidence="2 14">Belongs to the LuxS family.</text>
</comment>
<protein>
    <recommendedName>
        <fullName evidence="5 14">S-ribosylhomocysteine lyase</fullName>
        <ecNumber evidence="4 14">4.4.1.21</ecNumber>
    </recommendedName>
    <alternativeName>
        <fullName evidence="12 14">AI-2 synthesis protein</fullName>
    </alternativeName>
    <alternativeName>
        <fullName evidence="13 14">Autoinducer-2 production protein LuxS</fullName>
    </alternativeName>
</protein>
<evidence type="ECO:0000256" key="7">
    <source>
        <dbReference type="ARBA" id="ARBA00022723"/>
    </source>
</evidence>
<dbReference type="EMBL" id="QSIQ01000036">
    <property type="protein sequence ID" value="RHC99195.1"/>
    <property type="molecule type" value="Genomic_DNA"/>
</dbReference>
<evidence type="ECO:0000313" key="22">
    <source>
        <dbReference type="EMBL" id="RHE92174.1"/>
    </source>
</evidence>
<dbReference type="EMBL" id="QSFX01000023">
    <property type="protein sequence ID" value="RHA86874.1"/>
    <property type="molecule type" value="Genomic_DNA"/>
</dbReference>
<dbReference type="PIRSF" id="PIRSF006160">
    <property type="entry name" value="AI2"/>
    <property type="match status" value="1"/>
</dbReference>
<evidence type="ECO:0000313" key="17">
    <source>
        <dbReference type="EMBL" id="CUO20827.1"/>
    </source>
</evidence>
<proteinExistence type="inferred from homology"/>
<evidence type="ECO:0000256" key="12">
    <source>
        <dbReference type="ARBA" id="ARBA00030600"/>
    </source>
</evidence>
<evidence type="ECO:0000313" key="21">
    <source>
        <dbReference type="EMBL" id="RHC99195.1"/>
    </source>
</evidence>
<evidence type="ECO:0000256" key="2">
    <source>
        <dbReference type="ARBA" id="ARBA00007311"/>
    </source>
</evidence>
<evidence type="ECO:0000313" key="16">
    <source>
        <dbReference type="EMBL" id="CUN20104.1"/>
    </source>
</evidence>
<keyword evidence="9 14" id="KW-0408">Iron</keyword>
<dbReference type="GO" id="GO:0005506">
    <property type="term" value="F:iron ion binding"/>
    <property type="evidence" value="ECO:0007669"/>
    <property type="project" value="InterPro"/>
</dbReference>
<comment type="function">
    <text evidence="11 14">Involved in the synthesis of autoinducer 2 (AI-2) which is secreted by bacteria and is used to communicate both the cell density and the metabolic potential of the environment. The regulation of gene expression in response to changes in cell density is called quorum sensing. Catalyzes the transformation of S-ribosylhomocysteine (RHC) to homocysteine (HC) and 4,5-dihydroxy-2,3-pentadione (DPD).</text>
</comment>
<organism evidence="15 23">
    <name type="scientific">Roseburia inulinivorans</name>
    <dbReference type="NCBI Taxonomy" id="360807"/>
    <lineage>
        <taxon>Bacteria</taxon>
        <taxon>Bacillati</taxon>
        <taxon>Bacillota</taxon>
        <taxon>Clostridia</taxon>
        <taxon>Lachnospirales</taxon>
        <taxon>Lachnospiraceae</taxon>
        <taxon>Roseburia</taxon>
    </lineage>
</organism>
<dbReference type="GO" id="GO:0009372">
    <property type="term" value="P:quorum sensing"/>
    <property type="evidence" value="ECO:0007669"/>
    <property type="project" value="UniProtKB-UniRule"/>
</dbReference>
<dbReference type="Proteomes" id="UP000266391">
    <property type="component" value="Unassembled WGS sequence"/>
</dbReference>
<evidence type="ECO:0000313" key="25">
    <source>
        <dbReference type="Proteomes" id="UP000095453"/>
    </source>
</evidence>
<evidence type="ECO:0000256" key="9">
    <source>
        <dbReference type="ARBA" id="ARBA00023004"/>
    </source>
</evidence>
<dbReference type="Proteomes" id="UP000285820">
    <property type="component" value="Unassembled WGS sequence"/>
</dbReference>
<dbReference type="Proteomes" id="UP000049828">
    <property type="component" value="Unassembled WGS sequence"/>
</dbReference>
<evidence type="ECO:0000313" key="15">
    <source>
        <dbReference type="EMBL" id="CRL37007.1"/>
    </source>
</evidence>
<reference evidence="23" key="2">
    <citation type="submission" date="2015-05" db="EMBL/GenBank/DDBJ databases">
        <authorList>
            <consortium name="Pathogen Informatics"/>
        </authorList>
    </citation>
    <scope>NUCLEOTIDE SEQUENCE [LARGE SCALE GENOMIC DNA]</scope>
    <source>
        <strain evidence="17 24">2789STDY5608835</strain>
        <strain evidence="16 25">2789STDY5608887</strain>
        <strain evidence="23">L1-83</strain>
    </source>
</reference>
<dbReference type="Proteomes" id="UP000286271">
    <property type="component" value="Unassembled WGS sequence"/>
</dbReference>
<dbReference type="EMBL" id="CYXX01000019">
    <property type="protein sequence ID" value="CUN20104.1"/>
    <property type="molecule type" value="Genomic_DNA"/>
</dbReference>
<gene>
    <name evidence="14 16" type="primary">luxS</name>
    <name evidence="22" type="ORF">DW707_16120</name>
    <name evidence="21" type="ORF">DW813_15290</name>
    <name evidence="20" type="ORF">DW914_12285</name>
    <name evidence="19" type="ORF">DWY29_09160</name>
    <name evidence="18" type="ORF">DWY96_02790</name>
    <name evidence="17" type="ORF">ERS852392_02479</name>
    <name evidence="16" type="ORF">ERS852444_02375</name>
    <name evidence="15" type="ORF">RIL183_02741</name>
</gene>
<evidence type="ECO:0000256" key="14">
    <source>
        <dbReference type="HAMAP-Rule" id="MF_00091"/>
    </source>
</evidence>
<dbReference type="PANTHER" id="PTHR35799:SF1">
    <property type="entry name" value="S-RIBOSYLHOMOCYSTEINE LYASE"/>
    <property type="match status" value="1"/>
</dbReference>
<dbReference type="PRINTS" id="PR01487">
    <property type="entry name" value="LUXSPROTEIN"/>
</dbReference>
<dbReference type="SUPFAM" id="SSF63411">
    <property type="entry name" value="LuxS/MPP-like metallohydrolase"/>
    <property type="match status" value="1"/>
</dbReference>
<evidence type="ECO:0000256" key="11">
    <source>
        <dbReference type="ARBA" id="ARBA00024654"/>
    </source>
</evidence>
<comment type="subunit">
    <text evidence="3 14">Homodimer.</text>
</comment>
<evidence type="ECO:0000256" key="5">
    <source>
        <dbReference type="ARBA" id="ARBA00015130"/>
    </source>
</evidence>
<feature type="binding site" evidence="14">
    <location>
        <position position="53"/>
    </location>
    <ligand>
        <name>Fe cation</name>
        <dbReference type="ChEBI" id="CHEBI:24875"/>
    </ligand>
</feature>
<dbReference type="PANTHER" id="PTHR35799">
    <property type="entry name" value="S-RIBOSYLHOMOCYSTEINE LYASE"/>
    <property type="match status" value="1"/>
</dbReference>
<dbReference type="EC" id="4.4.1.21" evidence="4 14"/>
<evidence type="ECO:0000313" key="27">
    <source>
        <dbReference type="Proteomes" id="UP000283492"/>
    </source>
</evidence>
<dbReference type="InterPro" id="IPR011249">
    <property type="entry name" value="Metalloenz_LuxS/M16"/>
</dbReference>
<evidence type="ECO:0000313" key="20">
    <source>
        <dbReference type="EMBL" id="RHA86874.1"/>
    </source>
</evidence>
<evidence type="ECO:0000256" key="6">
    <source>
        <dbReference type="ARBA" id="ARBA00022654"/>
    </source>
</evidence>
<sequence>MEKIASFTIDHIKLEPGVYVSRKDTVGAEVITTFDLRMTSPNDEPVMNTAEMHTIEHLAATFLRNHAVYGSKTIYFGPMGCRTGFYLLLAGDYESKDIVGLMIEMFEFIRDFKGDVPGASPKDCGNYLDMNLGMANYLANRYLENTLYHIDEKHLVYPE</sequence>
<dbReference type="RefSeq" id="WP_007884105.1">
    <property type="nucleotide sequence ID" value="NZ_CABJFX010000023.1"/>
</dbReference>
<dbReference type="AlphaFoldDB" id="A0A0M6WJF3"/>
<dbReference type="EMBL" id="CYYR01000018">
    <property type="protein sequence ID" value="CUO20827.1"/>
    <property type="molecule type" value="Genomic_DNA"/>
</dbReference>
<reference evidence="26 27" key="3">
    <citation type="submission" date="2018-08" db="EMBL/GenBank/DDBJ databases">
        <title>A genome reference for cultivated species of the human gut microbiota.</title>
        <authorList>
            <person name="Zou Y."/>
            <person name="Xue W."/>
            <person name="Luo G."/>
        </authorList>
    </citation>
    <scope>NUCLEOTIDE SEQUENCE [LARGE SCALE GENOMIC DNA]</scope>
    <source>
        <strain evidence="19 29">AF24-4</strain>
        <strain evidence="18 28">AF28-15</strain>
        <strain evidence="22 30">AM27-11</strain>
        <strain evidence="21 26">AM32-8LB</strain>
        <strain evidence="20 27">AM42-1AC</strain>
    </source>
</reference>
<keyword evidence="10 14" id="KW-0456">Lyase</keyword>
<comment type="catalytic activity">
    <reaction evidence="1 14">
        <text>S-(5-deoxy-D-ribos-5-yl)-L-homocysteine = (S)-4,5-dihydroxypentane-2,3-dione + L-homocysteine</text>
        <dbReference type="Rhea" id="RHEA:17753"/>
        <dbReference type="ChEBI" id="CHEBI:29484"/>
        <dbReference type="ChEBI" id="CHEBI:58195"/>
        <dbReference type="ChEBI" id="CHEBI:58199"/>
        <dbReference type="EC" id="4.4.1.21"/>
    </reaction>
</comment>
<reference evidence="15" key="1">
    <citation type="submission" date="2015-05" db="EMBL/GenBank/DDBJ databases">
        <authorList>
            <person name="Wang D.B."/>
            <person name="Wang M."/>
        </authorList>
    </citation>
    <scope>NUCLEOTIDE SEQUENCE [LARGE SCALE GENOMIC DNA]</scope>
    <source>
        <strain evidence="15">L1-83</strain>
    </source>
</reference>
<dbReference type="EMBL" id="QSKW01000037">
    <property type="protein sequence ID" value="RHE92174.1"/>
    <property type="molecule type" value="Genomic_DNA"/>
</dbReference>
<evidence type="ECO:0000313" key="28">
    <source>
        <dbReference type="Proteomes" id="UP000283738"/>
    </source>
</evidence>
<dbReference type="OrthoDB" id="9788129at2"/>
<dbReference type="EMBL" id="QRUN01000011">
    <property type="protein sequence ID" value="RGR68064.1"/>
    <property type="molecule type" value="Genomic_DNA"/>
</dbReference>
<dbReference type="InterPro" id="IPR037005">
    <property type="entry name" value="LuxS_sf"/>
</dbReference>
<accession>A0A0M6WJF3</accession>
<evidence type="ECO:0000313" key="23">
    <source>
        <dbReference type="Proteomes" id="UP000049828"/>
    </source>
</evidence>
<dbReference type="GeneID" id="75163732"/>
<keyword evidence="23" id="KW-1185">Reference proteome</keyword>
<evidence type="ECO:0000313" key="24">
    <source>
        <dbReference type="Proteomes" id="UP000095395"/>
    </source>
</evidence>
<dbReference type="STRING" id="360807.ERS852392_02479"/>
<evidence type="ECO:0000256" key="1">
    <source>
        <dbReference type="ARBA" id="ARBA00000297"/>
    </source>
</evidence>
<dbReference type="EMBL" id="QRTF01000003">
    <property type="protein sequence ID" value="RGQ54042.1"/>
    <property type="molecule type" value="Genomic_DNA"/>
</dbReference>
<dbReference type="GO" id="GO:0043768">
    <property type="term" value="F:S-ribosylhomocysteine lyase activity"/>
    <property type="evidence" value="ECO:0007669"/>
    <property type="project" value="UniProtKB-UniRule"/>
</dbReference>
<dbReference type="Proteomes" id="UP000283738">
    <property type="component" value="Unassembled WGS sequence"/>
</dbReference>
<keyword evidence="7 14" id="KW-0479">Metal-binding</keyword>
<keyword evidence="6 14" id="KW-0673">Quorum sensing</keyword>
<dbReference type="Proteomes" id="UP000095395">
    <property type="component" value="Unassembled WGS sequence"/>
</dbReference>
<evidence type="ECO:0000256" key="13">
    <source>
        <dbReference type="ARBA" id="ARBA00031777"/>
    </source>
</evidence>
<dbReference type="NCBIfam" id="NF002604">
    <property type="entry name" value="PRK02260.1-4"/>
    <property type="match status" value="1"/>
</dbReference>
<dbReference type="InterPro" id="IPR003815">
    <property type="entry name" value="S-ribosylhomocysteinase"/>
</dbReference>
<evidence type="ECO:0000313" key="30">
    <source>
        <dbReference type="Proteomes" id="UP000286271"/>
    </source>
</evidence>
<evidence type="ECO:0000256" key="10">
    <source>
        <dbReference type="ARBA" id="ARBA00023239"/>
    </source>
</evidence>
<name>A0A0M6WJF3_9FIRM</name>
<dbReference type="Proteomes" id="UP000283492">
    <property type="component" value="Unassembled WGS sequence"/>
</dbReference>
<dbReference type="Pfam" id="PF02664">
    <property type="entry name" value="LuxS"/>
    <property type="match status" value="1"/>
</dbReference>
<dbReference type="HAMAP" id="MF_00091">
    <property type="entry name" value="LuxS"/>
    <property type="match status" value="1"/>
</dbReference>
<dbReference type="EMBL" id="CVRS01000067">
    <property type="protein sequence ID" value="CRL37007.1"/>
    <property type="molecule type" value="Genomic_DNA"/>
</dbReference>
<evidence type="ECO:0000256" key="8">
    <source>
        <dbReference type="ARBA" id="ARBA00022929"/>
    </source>
</evidence>
<evidence type="ECO:0000313" key="26">
    <source>
        <dbReference type="Proteomes" id="UP000266391"/>
    </source>
</evidence>
<evidence type="ECO:0000313" key="18">
    <source>
        <dbReference type="EMBL" id="RGQ54042.1"/>
    </source>
</evidence>
<feature type="binding site" evidence="14">
    <location>
        <position position="57"/>
    </location>
    <ligand>
        <name>Fe cation</name>
        <dbReference type="ChEBI" id="CHEBI:24875"/>
    </ligand>
</feature>
<dbReference type="Proteomes" id="UP000095453">
    <property type="component" value="Unassembled WGS sequence"/>
</dbReference>
<feature type="binding site" evidence="14">
    <location>
        <position position="124"/>
    </location>
    <ligand>
        <name>Fe cation</name>
        <dbReference type="ChEBI" id="CHEBI:24875"/>
    </ligand>
</feature>
<keyword evidence="8 14" id="KW-0071">Autoinducer synthesis</keyword>
<comment type="cofactor">
    <cofactor evidence="14">
        <name>Fe cation</name>
        <dbReference type="ChEBI" id="CHEBI:24875"/>
    </cofactor>
    <text evidence="14">Binds 1 Fe cation per subunit.</text>
</comment>
<evidence type="ECO:0000313" key="19">
    <source>
        <dbReference type="EMBL" id="RGR68064.1"/>
    </source>
</evidence>
<evidence type="ECO:0000256" key="3">
    <source>
        <dbReference type="ARBA" id="ARBA00011738"/>
    </source>
</evidence>
<evidence type="ECO:0000313" key="29">
    <source>
        <dbReference type="Proteomes" id="UP000285820"/>
    </source>
</evidence>
<evidence type="ECO:0000256" key="4">
    <source>
        <dbReference type="ARBA" id="ARBA00012240"/>
    </source>
</evidence>
<dbReference type="Gene3D" id="3.30.1360.80">
    <property type="entry name" value="S-ribosylhomocysteinase (LuxS)"/>
    <property type="match status" value="1"/>
</dbReference>